<dbReference type="PANTHER" id="PTHR45527">
    <property type="entry name" value="NONRIBOSOMAL PEPTIDE SYNTHETASE"/>
    <property type="match status" value="1"/>
</dbReference>
<dbReference type="SUPFAM" id="SSF47336">
    <property type="entry name" value="ACP-like"/>
    <property type="match status" value="1"/>
</dbReference>
<evidence type="ECO:0000256" key="1">
    <source>
        <dbReference type="ARBA" id="ARBA00022450"/>
    </source>
</evidence>
<protein>
    <recommendedName>
        <fullName evidence="5">Carrier domain-containing protein</fullName>
    </recommendedName>
</protein>
<evidence type="ECO:0000259" key="5">
    <source>
        <dbReference type="PROSITE" id="PS50075"/>
    </source>
</evidence>
<dbReference type="Pfam" id="PF00550">
    <property type="entry name" value="PP-binding"/>
    <property type="match status" value="1"/>
</dbReference>
<keyword evidence="7" id="KW-1185">Reference proteome</keyword>
<evidence type="ECO:0000313" key="7">
    <source>
        <dbReference type="Proteomes" id="UP001396898"/>
    </source>
</evidence>
<keyword evidence="1" id="KW-0596">Phosphopantetheine</keyword>
<dbReference type="InterPro" id="IPR001242">
    <property type="entry name" value="Condensation_dom"/>
</dbReference>
<dbReference type="Gene3D" id="3.30.559.30">
    <property type="entry name" value="Nonribosomal peptide synthetase, condensation domain"/>
    <property type="match status" value="1"/>
</dbReference>
<dbReference type="Pfam" id="PF00668">
    <property type="entry name" value="Condensation"/>
    <property type="match status" value="1"/>
</dbReference>
<sequence length="1062" mass="116480">MGSPALLLGDTQLSTWTSFDQRISKSDIDSTPTSDDYVPDVLQAVSKVLGVSTIEIDQAADGTTFVKLGGDSLSAILISAECERKGISIPASFFLRVASVKAILKEIASEAKPLAVPLTTKPLPVSLDISEEPHHDVVLSCQDDILTVDDLLGRLDANEWTELQLLLLRETADNRRRNILTLYQHYPDPCQVEDVCKAWEDTILAEPIFQNLLLDMKVSAEQLLSRKVIQVGTEDDHQREAYAAAHACDSISRLTIITSARPSLSGPRSTAVIWRIHHAFMDGYSARIFVHKVDRTLRGERVAAGGPCFRETVRFLQMMQKERRETTESFWQDKSKKYPSASGKLVLSPQRTAKMTESKPQRSFAIEVPEKQMAAATAQTGLTSTVYFAAAWSLTLAKFMDLDQVCFGLVLSGRDLPIPGAYNVIGPLINILPLLVRVPTKSDGDINLEEFLGRIHDGMLELSNMQHSPVPEGANMQFDTILATQFGYDGVEGLPPGQMPVDQHRLDMQSGIPLSLVLEQRCCLRAFYSPDHYKEEDMNNVRSVFQHTLNRLLLDGSRERLVSAISDALPTDLEERIRQWSNCASSETLDQSKDDDLVTLFENVVARYPNDIALIRGEEKMSYNELDLAAAVIARKLSWIEPNEAVCVYADQSINWIVAIFGVLKAGGVYAPLDPSAPVSIQQANFIRSGARSVIYPSQAVASGSSGPMSEGEAPSMPLPCLVLAVDKLLVAEGIRSCCGCLSLYPRRRIARPDDLAYICFTSGSTGKPKGVQCTHKGLVAFQKDPVVRLGASRGVVVARLMSPVFDGSIHEIFSALTYGATLRLASSLANDDPFSHLQDSDSAIMTPSVAKALNPDRSCELYNMYGPTETTCGATIKRLLPNEPVTLGRANPSTRVYILDRKRQLLPPGAVGEMYLAGIQVSRGYIGLPELNASSFMDDHILPGSQQKMYGTGDYAYWDSKSGEICILGRKDRQIKLRGFRLDLDDLEARAAKAIPESRAVAMFLHDDHLIAAYEASSALAGDISEASLKARMGDVLPLYAMPRRIVALAKFPLTPAGKLN</sequence>
<dbReference type="InterPro" id="IPR023213">
    <property type="entry name" value="CAT-like_dom_sf"/>
</dbReference>
<evidence type="ECO:0000256" key="3">
    <source>
        <dbReference type="ARBA" id="ARBA00022598"/>
    </source>
</evidence>
<dbReference type="InterPro" id="IPR009081">
    <property type="entry name" value="PP-bd_ACP"/>
</dbReference>
<dbReference type="Gene3D" id="1.10.1200.10">
    <property type="entry name" value="ACP-like"/>
    <property type="match status" value="1"/>
</dbReference>
<dbReference type="Proteomes" id="UP001396898">
    <property type="component" value="Unassembled WGS sequence"/>
</dbReference>
<evidence type="ECO:0000256" key="2">
    <source>
        <dbReference type="ARBA" id="ARBA00022553"/>
    </source>
</evidence>
<dbReference type="InterPro" id="IPR000873">
    <property type="entry name" value="AMP-dep_synth/lig_dom"/>
</dbReference>
<organism evidence="6 7">
    <name type="scientific">Apiospora marii</name>
    <dbReference type="NCBI Taxonomy" id="335849"/>
    <lineage>
        <taxon>Eukaryota</taxon>
        <taxon>Fungi</taxon>
        <taxon>Dikarya</taxon>
        <taxon>Ascomycota</taxon>
        <taxon>Pezizomycotina</taxon>
        <taxon>Sordariomycetes</taxon>
        <taxon>Xylariomycetidae</taxon>
        <taxon>Amphisphaeriales</taxon>
        <taxon>Apiosporaceae</taxon>
        <taxon>Apiospora</taxon>
    </lineage>
</organism>
<dbReference type="PROSITE" id="PS50075">
    <property type="entry name" value="CARRIER"/>
    <property type="match status" value="1"/>
</dbReference>
<dbReference type="SUPFAM" id="SSF52777">
    <property type="entry name" value="CoA-dependent acyltransferases"/>
    <property type="match status" value="2"/>
</dbReference>
<dbReference type="InterPro" id="IPR042099">
    <property type="entry name" value="ANL_N_sf"/>
</dbReference>
<accession>A0ABR1R6E7</accession>
<reference evidence="6 7" key="1">
    <citation type="submission" date="2023-01" db="EMBL/GenBank/DDBJ databases">
        <title>Analysis of 21 Apiospora genomes using comparative genomics revels a genus with tremendous synthesis potential of carbohydrate active enzymes and secondary metabolites.</title>
        <authorList>
            <person name="Sorensen T."/>
        </authorList>
    </citation>
    <scope>NUCLEOTIDE SEQUENCE [LARGE SCALE GENOMIC DNA]</scope>
    <source>
        <strain evidence="6 7">CBS 20057</strain>
    </source>
</reference>
<dbReference type="InterPro" id="IPR036736">
    <property type="entry name" value="ACP-like_sf"/>
</dbReference>
<dbReference type="Gene3D" id="3.40.50.980">
    <property type="match status" value="2"/>
</dbReference>
<dbReference type="Gene3D" id="3.40.50.12780">
    <property type="entry name" value="N-terminal domain of ligase-like"/>
    <property type="match status" value="1"/>
</dbReference>
<comment type="caution">
    <text evidence="6">The sequence shown here is derived from an EMBL/GenBank/DDBJ whole genome shotgun (WGS) entry which is preliminary data.</text>
</comment>
<evidence type="ECO:0000313" key="6">
    <source>
        <dbReference type="EMBL" id="KAK8001050.1"/>
    </source>
</evidence>
<dbReference type="SUPFAM" id="SSF56801">
    <property type="entry name" value="Acetyl-CoA synthetase-like"/>
    <property type="match status" value="1"/>
</dbReference>
<feature type="domain" description="Carrier" evidence="5">
    <location>
        <begin position="35"/>
        <end position="111"/>
    </location>
</feature>
<dbReference type="Pfam" id="PF00501">
    <property type="entry name" value="AMP-binding"/>
    <property type="match status" value="2"/>
</dbReference>
<comment type="similarity">
    <text evidence="4">Belongs to the NRP synthetase family.</text>
</comment>
<gene>
    <name evidence="6" type="ORF">PG991_013272</name>
</gene>
<dbReference type="EMBL" id="JAQQWI010000018">
    <property type="protein sequence ID" value="KAK8001050.1"/>
    <property type="molecule type" value="Genomic_DNA"/>
</dbReference>
<dbReference type="PANTHER" id="PTHR45527:SF11">
    <property type="entry name" value="NONRIBOSOMAL PEPTIDE SYNTHETASE 5"/>
    <property type="match status" value="1"/>
</dbReference>
<dbReference type="InterPro" id="IPR045851">
    <property type="entry name" value="AMP-bd_C_sf"/>
</dbReference>
<evidence type="ECO:0000256" key="4">
    <source>
        <dbReference type="ARBA" id="ARBA00029454"/>
    </source>
</evidence>
<dbReference type="PROSITE" id="PS00455">
    <property type="entry name" value="AMP_BINDING"/>
    <property type="match status" value="1"/>
</dbReference>
<keyword evidence="3" id="KW-0436">Ligase</keyword>
<proteinExistence type="inferred from homology"/>
<dbReference type="Gene3D" id="3.30.300.30">
    <property type="match status" value="1"/>
</dbReference>
<dbReference type="Gene3D" id="3.30.559.10">
    <property type="entry name" value="Chloramphenicol acetyltransferase-like domain"/>
    <property type="match status" value="1"/>
</dbReference>
<dbReference type="InterPro" id="IPR020845">
    <property type="entry name" value="AMP-binding_CS"/>
</dbReference>
<keyword evidence="2" id="KW-0597">Phosphoprotein</keyword>
<name>A0ABR1R6E7_9PEZI</name>